<evidence type="ECO:0000313" key="3">
    <source>
        <dbReference type="EMBL" id="GMF88923.1"/>
    </source>
</evidence>
<proteinExistence type="predicted"/>
<evidence type="ECO:0000256" key="1">
    <source>
        <dbReference type="SAM" id="Coils"/>
    </source>
</evidence>
<protein>
    <submittedName>
        <fullName evidence="3">Unnamed protein product</fullName>
    </submittedName>
</protein>
<organism evidence="3 4">
    <name type="scientific">Phytophthora fragariaefolia</name>
    <dbReference type="NCBI Taxonomy" id="1490495"/>
    <lineage>
        <taxon>Eukaryota</taxon>
        <taxon>Sar</taxon>
        <taxon>Stramenopiles</taxon>
        <taxon>Oomycota</taxon>
        <taxon>Peronosporomycetes</taxon>
        <taxon>Peronosporales</taxon>
        <taxon>Peronosporaceae</taxon>
        <taxon>Phytophthora</taxon>
    </lineage>
</organism>
<feature type="compositionally biased region" description="Low complexity" evidence="2">
    <location>
        <begin position="86"/>
        <end position="99"/>
    </location>
</feature>
<feature type="region of interest" description="Disordered" evidence="2">
    <location>
        <begin position="86"/>
        <end position="120"/>
    </location>
</feature>
<keyword evidence="1" id="KW-0175">Coiled coil</keyword>
<feature type="coiled-coil region" evidence="1">
    <location>
        <begin position="7"/>
        <end position="71"/>
    </location>
</feature>
<reference evidence="3" key="1">
    <citation type="submission" date="2023-04" db="EMBL/GenBank/DDBJ databases">
        <title>Phytophthora fragariaefolia NBRC 109709.</title>
        <authorList>
            <person name="Ichikawa N."/>
            <person name="Sato H."/>
            <person name="Tonouchi N."/>
        </authorList>
    </citation>
    <scope>NUCLEOTIDE SEQUENCE</scope>
    <source>
        <strain evidence="3">NBRC 109709</strain>
    </source>
</reference>
<dbReference type="EMBL" id="BSXT01013643">
    <property type="protein sequence ID" value="GMF88923.1"/>
    <property type="molecule type" value="Genomic_DNA"/>
</dbReference>
<sequence>MATLPSLSDLQTRLQELQTQCQEKIGEVEDIECALADTRSAPRSDTTEAELDALEGQLEQAVAAYDTLTARSQRIRSMVELVQPLVSSSPAPTASAPVSGHSDYDQAPPPAQAHYMPLFQQPPRRPDTLPLFRGPAPRGIADPHDFMDKFEASCTANWVPFEVWASLLVDPVCVQEMRFVRSIAQPGQPWPELRRLFLEHYYSSHIESARLTELMNFTLRHDESVQDFGDRFVNLMEKCLLNASDEGYKQLFTLKLKPHYVYLWTAVLQFKVANPYCTILDLVSVAAEHASALGPHAQD</sequence>
<name>A0A9W7DBN7_9STRA</name>
<comment type="caution">
    <text evidence="3">The sequence shown here is derived from an EMBL/GenBank/DDBJ whole genome shotgun (WGS) entry which is preliminary data.</text>
</comment>
<evidence type="ECO:0000256" key="2">
    <source>
        <dbReference type="SAM" id="MobiDB-lite"/>
    </source>
</evidence>
<keyword evidence="4" id="KW-1185">Reference proteome</keyword>
<dbReference type="OrthoDB" id="8066225at2759"/>
<gene>
    <name evidence="3" type="ORF">Pfra01_002894200</name>
</gene>
<accession>A0A9W7DBN7</accession>
<evidence type="ECO:0000313" key="4">
    <source>
        <dbReference type="Proteomes" id="UP001165121"/>
    </source>
</evidence>
<dbReference type="Proteomes" id="UP001165121">
    <property type="component" value="Unassembled WGS sequence"/>
</dbReference>
<dbReference type="AlphaFoldDB" id="A0A9W7DBN7"/>